<proteinExistence type="predicted"/>
<reference evidence="3" key="1">
    <citation type="journal article" date="2019" name="Sci. Rep.">
        <title>Draft genome of Tanacetum cinerariifolium, the natural source of mosquito coil.</title>
        <authorList>
            <person name="Yamashiro T."/>
            <person name="Shiraishi A."/>
            <person name="Satake H."/>
            <person name="Nakayama K."/>
        </authorList>
    </citation>
    <scope>NUCLEOTIDE SEQUENCE</scope>
</reference>
<gene>
    <name evidence="3" type="ORF">Tci_107088</name>
</gene>
<feature type="region of interest" description="Disordered" evidence="1">
    <location>
        <begin position="559"/>
        <end position="580"/>
    </location>
</feature>
<dbReference type="PANTHER" id="PTHR47266">
    <property type="entry name" value="ENDONUCLEASE-RELATED"/>
    <property type="match status" value="1"/>
</dbReference>
<dbReference type="InterPro" id="IPR036397">
    <property type="entry name" value="RNaseH_sf"/>
</dbReference>
<name>A0A699GME9_TANCI</name>
<dbReference type="InterPro" id="IPR012337">
    <property type="entry name" value="RNaseH-like_sf"/>
</dbReference>
<evidence type="ECO:0000259" key="2">
    <source>
        <dbReference type="Pfam" id="PF07727"/>
    </source>
</evidence>
<sequence>MRSFDIRGIDFMRPFPKSYKFEYILIDVDYVSKWAEAQALPTNDARVVISFLKKLFCHFGMPKALISDQEIAREDNVQQYVLFPVWSSGSKNPQNTDGDAAFGGKKLEFEGRKPESEFHVSPHAAGPSNIVVSPTHEKSSYVDTSQYPDDPNMPEMEDITYSDDEEDVGAKADFTNLELTITEEGINYEEVFAPVARIEAIRLFLAYASFMGFMVYQIDVKSDFLYGTIEEEVYVCQPLGFEDPDYPDKVYKVVKALYGLHQARRAWYETFANYLLENGFHRGKIDQTLFIKRQQAREGSRSQRSVPNLPSQPSNLNRLLILSFEPLDQVYVSIANGIAGDCQCGLRYTEIVEKQSLLPYKVYFAVDQMQYTFRKKYNKGFPAPIPIPGQLEDSPVNLVIMVRTNVGCGGRGGRRGGCSLNDHAAAHGWGQKSIRTNTSRTNTSGIHFEINTSMDIGVQKHIGDDEPNMDVSQCRRGSDIIEQVPNDTSKWTMISLDVLLNYLQAAYNGTLVKKHGSDPANHPIYADDLWKKCARDDKNGGVFGWGSMLDLKYTMTSTPSTTRYTGAPSSGSKDVQEELKEEMKVDLKEEMKAGLKEE</sequence>
<feature type="domain" description="Reverse transcriptase Ty1/copia-type" evidence="2">
    <location>
        <begin position="184"/>
        <end position="293"/>
    </location>
</feature>
<protein>
    <submittedName>
        <fullName evidence="3">Putative ribonuclease H-like domain-containing protein</fullName>
    </submittedName>
</protein>
<organism evidence="3">
    <name type="scientific">Tanacetum cinerariifolium</name>
    <name type="common">Dalmatian daisy</name>
    <name type="synonym">Chrysanthemum cinerariifolium</name>
    <dbReference type="NCBI Taxonomy" id="118510"/>
    <lineage>
        <taxon>Eukaryota</taxon>
        <taxon>Viridiplantae</taxon>
        <taxon>Streptophyta</taxon>
        <taxon>Embryophyta</taxon>
        <taxon>Tracheophyta</taxon>
        <taxon>Spermatophyta</taxon>
        <taxon>Magnoliopsida</taxon>
        <taxon>eudicotyledons</taxon>
        <taxon>Gunneridae</taxon>
        <taxon>Pentapetalae</taxon>
        <taxon>asterids</taxon>
        <taxon>campanulids</taxon>
        <taxon>Asterales</taxon>
        <taxon>Asteraceae</taxon>
        <taxon>Asteroideae</taxon>
        <taxon>Anthemideae</taxon>
        <taxon>Anthemidinae</taxon>
        <taxon>Tanacetum</taxon>
    </lineage>
</organism>
<dbReference type="GO" id="GO:0003676">
    <property type="term" value="F:nucleic acid binding"/>
    <property type="evidence" value="ECO:0007669"/>
    <property type="project" value="InterPro"/>
</dbReference>
<dbReference type="EMBL" id="BKCJ010021088">
    <property type="protein sequence ID" value="GEV35111.1"/>
    <property type="molecule type" value="Genomic_DNA"/>
</dbReference>
<evidence type="ECO:0000256" key="1">
    <source>
        <dbReference type="SAM" id="MobiDB-lite"/>
    </source>
</evidence>
<dbReference type="InterPro" id="IPR052160">
    <property type="entry name" value="Gypsy_RT_Integrase-like"/>
</dbReference>
<dbReference type="InterPro" id="IPR013103">
    <property type="entry name" value="RVT_2"/>
</dbReference>
<dbReference type="Gene3D" id="3.30.420.10">
    <property type="entry name" value="Ribonuclease H-like superfamily/Ribonuclease H"/>
    <property type="match status" value="1"/>
</dbReference>
<dbReference type="Pfam" id="PF07727">
    <property type="entry name" value="RVT_2"/>
    <property type="match status" value="1"/>
</dbReference>
<comment type="caution">
    <text evidence="3">The sequence shown here is derived from an EMBL/GenBank/DDBJ whole genome shotgun (WGS) entry which is preliminary data.</text>
</comment>
<dbReference type="SUPFAM" id="SSF53098">
    <property type="entry name" value="Ribonuclease H-like"/>
    <property type="match status" value="1"/>
</dbReference>
<dbReference type="AlphaFoldDB" id="A0A699GME9"/>
<accession>A0A699GME9</accession>
<evidence type="ECO:0000313" key="3">
    <source>
        <dbReference type="EMBL" id="GEV35111.1"/>
    </source>
</evidence>